<evidence type="ECO:0000313" key="8">
    <source>
        <dbReference type="Proteomes" id="UP000035680"/>
    </source>
</evidence>
<evidence type="ECO:0000256" key="3">
    <source>
        <dbReference type="ARBA" id="ARBA00022840"/>
    </source>
</evidence>
<proteinExistence type="inferred from homology"/>
<evidence type="ECO:0000256" key="5">
    <source>
        <dbReference type="PROSITE-ProRule" id="PRU00283"/>
    </source>
</evidence>
<dbReference type="InterPro" id="IPR027640">
    <property type="entry name" value="Kinesin-like_fam"/>
</dbReference>
<keyword evidence="5 6" id="KW-0505">Motor protein</keyword>
<evidence type="ECO:0000256" key="4">
    <source>
        <dbReference type="ARBA" id="ARBA00023212"/>
    </source>
</evidence>
<evidence type="ECO:0000259" key="7">
    <source>
        <dbReference type="PROSITE" id="PS50067"/>
    </source>
</evidence>
<dbReference type="WBParaSite" id="SVE_0829200.1">
    <property type="protein sequence ID" value="SVE_0829200.1"/>
    <property type="gene ID" value="SVE_0829200"/>
</dbReference>
<reference evidence="9" key="2">
    <citation type="submission" date="2015-08" db="UniProtKB">
        <authorList>
            <consortium name="WormBaseParasite"/>
        </authorList>
    </citation>
    <scope>IDENTIFICATION</scope>
</reference>
<dbReference type="STRING" id="75913.A0A0K0FHD0"/>
<dbReference type="GO" id="GO:0005524">
    <property type="term" value="F:ATP binding"/>
    <property type="evidence" value="ECO:0007669"/>
    <property type="project" value="UniProtKB-UniRule"/>
</dbReference>
<dbReference type="InterPro" id="IPR036961">
    <property type="entry name" value="Kinesin_motor_dom_sf"/>
</dbReference>
<keyword evidence="4" id="KW-0963">Cytoplasm</keyword>
<dbReference type="GO" id="GO:0016887">
    <property type="term" value="F:ATP hydrolysis activity"/>
    <property type="evidence" value="ECO:0007669"/>
    <property type="project" value="TreeGrafter"/>
</dbReference>
<dbReference type="PANTHER" id="PTHR24115:SF600">
    <property type="entry name" value="KINESIN-LIKE PROTEIN KIF23"/>
    <property type="match status" value="1"/>
</dbReference>
<reference evidence="8" key="1">
    <citation type="submission" date="2014-07" db="EMBL/GenBank/DDBJ databases">
        <authorList>
            <person name="Martin A.A"/>
            <person name="De Silva N."/>
        </authorList>
    </citation>
    <scope>NUCLEOTIDE SEQUENCE</scope>
</reference>
<dbReference type="AlphaFoldDB" id="A0A0K0FHD0"/>
<dbReference type="Proteomes" id="UP000035680">
    <property type="component" value="Unassembled WGS sequence"/>
</dbReference>
<dbReference type="GO" id="GO:0005634">
    <property type="term" value="C:nucleus"/>
    <property type="evidence" value="ECO:0007669"/>
    <property type="project" value="TreeGrafter"/>
</dbReference>
<evidence type="ECO:0000256" key="1">
    <source>
        <dbReference type="ARBA" id="ARBA00004245"/>
    </source>
</evidence>
<dbReference type="GO" id="GO:0051256">
    <property type="term" value="P:mitotic spindle midzone assembly"/>
    <property type="evidence" value="ECO:0007669"/>
    <property type="project" value="TreeGrafter"/>
</dbReference>
<keyword evidence="4" id="KW-0206">Cytoskeleton</keyword>
<evidence type="ECO:0000256" key="2">
    <source>
        <dbReference type="ARBA" id="ARBA00022741"/>
    </source>
</evidence>
<dbReference type="PANTHER" id="PTHR24115">
    <property type="entry name" value="KINESIN-RELATED"/>
    <property type="match status" value="1"/>
</dbReference>
<dbReference type="Gene3D" id="3.40.850.10">
    <property type="entry name" value="Kinesin motor domain"/>
    <property type="match status" value="1"/>
</dbReference>
<dbReference type="PROSITE" id="PS00411">
    <property type="entry name" value="KINESIN_MOTOR_1"/>
    <property type="match status" value="1"/>
</dbReference>
<dbReference type="GO" id="GO:0007018">
    <property type="term" value="P:microtubule-based movement"/>
    <property type="evidence" value="ECO:0007669"/>
    <property type="project" value="InterPro"/>
</dbReference>
<evidence type="ECO:0000313" key="9">
    <source>
        <dbReference type="WBParaSite" id="SVE_0829200.1"/>
    </source>
</evidence>
<comment type="similarity">
    <text evidence="5 6">Belongs to the TRAFAC class myosin-kinesin ATPase superfamily. Kinesin family.</text>
</comment>
<dbReference type="InterPro" id="IPR027417">
    <property type="entry name" value="P-loop_NTPase"/>
</dbReference>
<keyword evidence="3 5" id="KW-0067">ATP-binding</keyword>
<dbReference type="PROSITE" id="PS50067">
    <property type="entry name" value="KINESIN_MOTOR_2"/>
    <property type="match status" value="1"/>
</dbReference>
<accession>A0A0K0FHD0</accession>
<comment type="subcellular location">
    <subcellularLocation>
        <location evidence="1">Cytoplasm</location>
        <location evidence="1">Cytoskeleton</location>
    </subcellularLocation>
</comment>
<keyword evidence="2 5" id="KW-0547">Nucleotide-binding</keyword>
<sequence length="524" mass="60466">MDILNHQNSLEVVCRLRPSNTSNKESKDSVVYIDERHIQLNGSSNSRFHNINKSIYTFGYVFDPFEEQRTVFDRSCKDLIEKLLQGENGLLFSYGITGSGKTYTMNGTQNDPGIIPRLSDVLFNSIPNIAQKCIFKNEGKNKVVIQSYADSIKDFKYLQGTLSYMTMIRDSEIYSNRIMDISKLSVFGDEKVATVFISYVEIYNQYVYDLLDNDSTVKKEIKLGTNGNTFIEDVAEVEVSNSGELMSFFEKAQIKRKTAETALNFSSSRSHSVFMIRFVMGDCNEKGNYPIVNDVNVQQSQLFLVDLAGSERTKRTNAEGERLIEANAINNSLLTLRKCFEGIKINQKKKQKVIIPYRENKLTIFLKKFFEGSGYIRMIICINPQIEDYNENLHVLSFGQSSQEVSLNININRMEEFYTFTGGKFQFPKRVICKWFNEANKTFSSKEYGLIDVLESKLNKYIWELCMEIRNEILKKCCYEDLLRQKLNACESELHKIKQSNDEADVKINCLIQQKNELEKKPQI</sequence>
<dbReference type="PRINTS" id="PR00380">
    <property type="entry name" value="KINESINHEAVY"/>
</dbReference>
<name>A0A0K0FHD0_STRVS</name>
<feature type="domain" description="Kinesin motor" evidence="7">
    <location>
        <begin position="9"/>
        <end position="405"/>
    </location>
</feature>
<keyword evidence="8" id="KW-1185">Reference proteome</keyword>
<dbReference type="GO" id="GO:0008017">
    <property type="term" value="F:microtubule binding"/>
    <property type="evidence" value="ECO:0007669"/>
    <property type="project" value="InterPro"/>
</dbReference>
<dbReference type="GO" id="GO:0005871">
    <property type="term" value="C:kinesin complex"/>
    <property type="evidence" value="ECO:0007669"/>
    <property type="project" value="TreeGrafter"/>
</dbReference>
<evidence type="ECO:0000256" key="6">
    <source>
        <dbReference type="RuleBase" id="RU000394"/>
    </source>
</evidence>
<organism evidence="8 9">
    <name type="scientific">Strongyloides venezuelensis</name>
    <name type="common">Threadworm</name>
    <dbReference type="NCBI Taxonomy" id="75913"/>
    <lineage>
        <taxon>Eukaryota</taxon>
        <taxon>Metazoa</taxon>
        <taxon>Ecdysozoa</taxon>
        <taxon>Nematoda</taxon>
        <taxon>Chromadorea</taxon>
        <taxon>Rhabditida</taxon>
        <taxon>Tylenchina</taxon>
        <taxon>Panagrolaimomorpha</taxon>
        <taxon>Strongyloidoidea</taxon>
        <taxon>Strongyloididae</taxon>
        <taxon>Strongyloides</taxon>
    </lineage>
</organism>
<dbReference type="InterPro" id="IPR001752">
    <property type="entry name" value="Kinesin_motor_dom"/>
</dbReference>
<dbReference type="SMART" id="SM00129">
    <property type="entry name" value="KISc"/>
    <property type="match status" value="1"/>
</dbReference>
<keyword evidence="6" id="KW-0493">Microtubule</keyword>
<feature type="binding site" evidence="5">
    <location>
        <begin position="95"/>
        <end position="102"/>
    </location>
    <ligand>
        <name>ATP</name>
        <dbReference type="ChEBI" id="CHEBI:30616"/>
    </ligand>
</feature>
<dbReference type="Pfam" id="PF00225">
    <property type="entry name" value="Kinesin"/>
    <property type="match status" value="1"/>
</dbReference>
<dbReference type="InterPro" id="IPR019821">
    <property type="entry name" value="Kinesin_motor_CS"/>
</dbReference>
<protein>
    <recommendedName>
        <fullName evidence="6">Kinesin-like protein</fullName>
    </recommendedName>
</protein>
<dbReference type="SUPFAM" id="SSF52540">
    <property type="entry name" value="P-loop containing nucleoside triphosphate hydrolases"/>
    <property type="match status" value="1"/>
</dbReference>
<dbReference type="GO" id="GO:0003777">
    <property type="term" value="F:microtubule motor activity"/>
    <property type="evidence" value="ECO:0007669"/>
    <property type="project" value="InterPro"/>
</dbReference>
<dbReference type="GO" id="GO:0005874">
    <property type="term" value="C:microtubule"/>
    <property type="evidence" value="ECO:0007669"/>
    <property type="project" value="UniProtKB-KW"/>
</dbReference>